<keyword evidence="2" id="KW-1185">Reference proteome</keyword>
<sequence>MLAQLCVAYGKLNELDIAREIYKNITSEKATLLGLLWGHQEKAAEMLTAWSGRHKVGDQDGSIE</sequence>
<evidence type="ECO:0000313" key="1">
    <source>
        <dbReference type="EMBL" id="TFK28576.1"/>
    </source>
</evidence>
<dbReference type="EMBL" id="ML210155">
    <property type="protein sequence ID" value="TFK28576.1"/>
    <property type="molecule type" value="Genomic_DNA"/>
</dbReference>
<gene>
    <name evidence="1" type="ORF">FA15DRAFT_43927</name>
</gene>
<proteinExistence type="predicted"/>
<dbReference type="OrthoDB" id="5311848at2759"/>
<dbReference type="AlphaFoldDB" id="A0A5C3L973"/>
<name>A0A5C3L973_COPMA</name>
<protein>
    <submittedName>
        <fullName evidence="1">Uncharacterized protein</fullName>
    </submittedName>
</protein>
<evidence type="ECO:0000313" key="2">
    <source>
        <dbReference type="Proteomes" id="UP000307440"/>
    </source>
</evidence>
<organism evidence="1 2">
    <name type="scientific">Coprinopsis marcescibilis</name>
    <name type="common">Agaric fungus</name>
    <name type="synonym">Psathyrella marcescibilis</name>
    <dbReference type="NCBI Taxonomy" id="230819"/>
    <lineage>
        <taxon>Eukaryota</taxon>
        <taxon>Fungi</taxon>
        <taxon>Dikarya</taxon>
        <taxon>Basidiomycota</taxon>
        <taxon>Agaricomycotina</taxon>
        <taxon>Agaricomycetes</taxon>
        <taxon>Agaricomycetidae</taxon>
        <taxon>Agaricales</taxon>
        <taxon>Agaricineae</taxon>
        <taxon>Psathyrellaceae</taxon>
        <taxon>Coprinopsis</taxon>
    </lineage>
</organism>
<accession>A0A5C3L973</accession>
<reference evidence="1 2" key="1">
    <citation type="journal article" date="2019" name="Nat. Ecol. Evol.">
        <title>Megaphylogeny resolves global patterns of mushroom evolution.</title>
        <authorList>
            <person name="Varga T."/>
            <person name="Krizsan K."/>
            <person name="Foldi C."/>
            <person name="Dima B."/>
            <person name="Sanchez-Garcia M."/>
            <person name="Sanchez-Ramirez S."/>
            <person name="Szollosi G.J."/>
            <person name="Szarkandi J.G."/>
            <person name="Papp V."/>
            <person name="Albert L."/>
            <person name="Andreopoulos W."/>
            <person name="Angelini C."/>
            <person name="Antonin V."/>
            <person name="Barry K.W."/>
            <person name="Bougher N.L."/>
            <person name="Buchanan P."/>
            <person name="Buyck B."/>
            <person name="Bense V."/>
            <person name="Catcheside P."/>
            <person name="Chovatia M."/>
            <person name="Cooper J."/>
            <person name="Damon W."/>
            <person name="Desjardin D."/>
            <person name="Finy P."/>
            <person name="Geml J."/>
            <person name="Haridas S."/>
            <person name="Hughes K."/>
            <person name="Justo A."/>
            <person name="Karasinski D."/>
            <person name="Kautmanova I."/>
            <person name="Kiss B."/>
            <person name="Kocsube S."/>
            <person name="Kotiranta H."/>
            <person name="LaButti K.M."/>
            <person name="Lechner B.E."/>
            <person name="Liimatainen K."/>
            <person name="Lipzen A."/>
            <person name="Lukacs Z."/>
            <person name="Mihaltcheva S."/>
            <person name="Morgado L.N."/>
            <person name="Niskanen T."/>
            <person name="Noordeloos M.E."/>
            <person name="Ohm R.A."/>
            <person name="Ortiz-Santana B."/>
            <person name="Ovrebo C."/>
            <person name="Racz N."/>
            <person name="Riley R."/>
            <person name="Savchenko A."/>
            <person name="Shiryaev A."/>
            <person name="Soop K."/>
            <person name="Spirin V."/>
            <person name="Szebenyi C."/>
            <person name="Tomsovsky M."/>
            <person name="Tulloss R.E."/>
            <person name="Uehling J."/>
            <person name="Grigoriev I.V."/>
            <person name="Vagvolgyi C."/>
            <person name="Papp T."/>
            <person name="Martin F.M."/>
            <person name="Miettinen O."/>
            <person name="Hibbett D.S."/>
            <person name="Nagy L.G."/>
        </authorList>
    </citation>
    <scope>NUCLEOTIDE SEQUENCE [LARGE SCALE GENOMIC DNA]</scope>
    <source>
        <strain evidence="1 2">CBS 121175</strain>
    </source>
</reference>
<dbReference type="Proteomes" id="UP000307440">
    <property type="component" value="Unassembled WGS sequence"/>
</dbReference>